<evidence type="ECO:0000256" key="7">
    <source>
        <dbReference type="ARBA" id="ARBA00022840"/>
    </source>
</evidence>
<dbReference type="GO" id="GO:0005524">
    <property type="term" value="F:ATP binding"/>
    <property type="evidence" value="ECO:0007669"/>
    <property type="project" value="UniProtKB-KW"/>
</dbReference>
<dbReference type="CDD" id="cd01672">
    <property type="entry name" value="TMPK"/>
    <property type="match status" value="1"/>
</dbReference>
<dbReference type="EMBL" id="FPHJ01000058">
    <property type="protein sequence ID" value="SFV67800.1"/>
    <property type="molecule type" value="Genomic_DNA"/>
</dbReference>
<dbReference type="Pfam" id="PF02223">
    <property type="entry name" value="Thymidylate_kin"/>
    <property type="match status" value="1"/>
</dbReference>
<keyword evidence="6 10" id="KW-0418">Kinase</keyword>
<sequence>MFNSKFITIDGVEGTGKSTQIALLTDYLKRKEIDFILTREPGGTILGEEIREVLLNTQAKVDKETELLLMFAARNQHIQEKIKPALAQGKWVISDRWTDATFAYQGGGRKVDEKRIIVLEKFVQGDFQADLSLFLDLEVKTSMDRVAKRGEKDRIEQEDLDFFERVRDVYLERAKKYPQRIKVIDASQSIDEIHQQIIKNLSL</sequence>
<evidence type="ECO:0000256" key="5">
    <source>
        <dbReference type="ARBA" id="ARBA00022741"/>
    </source>
</evidence>
<evidence type="ECO:0000256" key="3">
    <source>
        <dbReference type="ARBA" id="ARBA00022679"/>
    </source>
</evidence>
<evidence type="ECO:0000256" key="8">
    <source>
        <dbReference type="ARBA" id="ARBA00048743"/>
    </source>
</evidence>
<dbReference type="GO" id="GO:0006227">
    <property type="term" value="P:dUDP biosynthetic process"/>
    <property type="evidence" value="ECO:0007669"/>
    <property type="project" value="TreeGrafter"/>
</dbReference>
<gene>
    <name evidence="10" type="ORF">MNB_SUP05-5-100</name>
</gene>
<evidence type="ECO:0000313" key="10">
    <source>
        <dbReference type="EMBL" id="SFV67800.1"/>
    </source>
</evidence>
<dbReference type="FunFam" id="3.40.50.300:FF:000225">
    <property type="entry name" value="Thymidylate kinase"/>
    <property type="match status" value="1"/>
</dbReference>
<keyword evidence="4" id="KW-0545">Nucleotide biosynthesis</keyword>
<dbReference type="Gene3D" id="3.40.50.300">
    <property type="entry name" value="P-loop containing nucleotide triphosphate hydrolases"/>
    <property type="match status" value="1"/>
</dbReference>
<reference evidence="10" key="1">
    <citation type="submission" date="2016-10" db="EMBL/GenBank/DDBJ databases">
        <authorList>
            <person name="de Groot N.N."/>
        </authorList>
    </citation>
    <scope>NUCLEOTIDE SEQUENCE</scope>
</reference>
<dbReference type="PANTHER" id="PTHR10344:SF4">
    <property type="entry name" value="UMP-CMP KINASE 2, MITOCHONDRIAL"/>
    <property type="match status" value="1"/>
</dbReference>
<evidence type="ECO:0000256" key="4">
    <source>
        <dbReference type="ARBA" id="ARBA00022727"/>
    </source>
</evidence>
<dbReference type="PANTHER" id="PTHR10344">
    <property type="entry name" value="THYMIDYLATE KINASE"/>
    <property type="match status" value="1"/>
</dbReference>
<dbReference type="GO" id="GO:0006233">
    <property type="term" value="P:dTDP biosynthetic process"/>
    <property type="evidence" value="ECO:0007669"/>
    <property type="project" value="InterPro"/>
</dbReference>
<dbReference type="InterPro" id="IPR027417">
    <property type="entry name" value="P-loop_NTPase"/>
</dbReference>
<dbReference type="GO" id="GO:0004798">
    <property type="term" value="F:dTMP kinase activity"/>
    <property type="evidence" value="ECO:0007669"/>
    <property type="project" value="UniProtKB-EC"/>
</dbReference>
<keyword evidence="7" id="KW-0067">ATP-binding</keyword>
<dbReference type="NCBIfam" id="TIGR00041">
    <property type="entry name" value="DTMP_kinase"/>
    <property type="match status" value="1"/>
</dbReference>
<organism evidence="10">
    <name type="scientific">hydrothermal vent metagenome</name>
    <dbReference type="NCBI Taxonomy" id="652676"/>
    <lineage>
        <taxon>unclassified sequences</taxon>
        <taxon>metagenomes</taxon>
        <taxon>ecological metagenomes</taxon>
    </lineage>
</organism>
<dbReference type="SUPFAM" id="SSF52540">
    <property type="entry name" value="P-loop containing nucleoside triphosphate hydrolases"/>
    <property type="match status" value="1"/>
</dbReference>
<dbReference type="InterPro" id="IPR018094">
    <property type="entry name" value="Thymidylate_kinase"/>
</dbReference>
<protein>
    <recommendedName>
        <fullName evidence="2">dTMP kinase</fullName>
        <ecNumber evidence="2">2.7.4.9</ecNumber>
    </recommendedName>
</protein>
<evidence type="ECO:0000256" key="2">
    <source>
        <dbReference type="ARBA" id="ARBA00012980"/>
    </source>
</evidence>
<accession>A0A1W1CPI2</accession>
<dbReference type="HAMAP" id="MF_00165">
    <property type="entry name" value="Thymidylate_kinase"/>
    <property type="match status" value="1"/>
</dbReference>
<name>A0A1W1CPI2_9ZZZZ</name>
<dbReference type="InterPro" id="IPR039430">
    <property type="entry name" value="Thymidylate_kin-like_dom"/>
</dbReference>
<evidence type="ECO:0000259" key="9">
    <source>
        <dbReference type="Pfam" id="PF02223"/>
    </source>
</evidence>
<comment type="catalytic activity">
    <reaction evidence="8">
        <text>dTMP + ATP = dTDP + ADP</text>
        <dbReference type="Rhea" id="RHEA:13517"/>
        <dbReference type="ChEBI" id="CHEBI:30616"/>
        <dbReference type="ChEBI" id="CHEBI:58369"/>
        <dbReference type="ChEBI" id="CHEBI:63528"/>
        <dbReference type="ChEBI" id="CHEBI:456216"/>
        <dbReference type="EC" id="2.7.4.9"/>
    </reaction>
</comment>
<evidence type="ECO:0000256" key="6">
    <source>
        <dbReference type="ARBA" id="ARBA00022777"/>
    </source>
</evidence>
<proteinExistence type="inferred from homology"/>
<feature type="domain" description="Thymidylate kinase-like" evidence="9">
    <location>
        <begin position="9"/>
        <end position="197"/>
    </location>
</feature>
<dbReference type="GO" id="GO:0005829">
    <property type="term" value="C:cytosol"/>
    <property type="evidence" value="ECO:0007669"/>
    <property type="project" value="TreeGrafter"/>
</dbReference>
<comment type="similarity">
    <text evidence="1">Belongs to the thymidylate kinase family.</text>
</comment>
<keyword evidence="5" id="KW-0547">Nucleotide-binding</keyword>
<dbReference type="GO" id="GO:0006235">
    <property type="term" value="P:dTTP biosynthetic process"/>
    <property type="evidence" value="ECO:0007669"/>
    <property type="project" value="TreeGrafter"/>
</dbReference>
<dbReference type="EC" id="2.7.4.9" evidence="2"/>
<dbReference type="AlphaFoldDB" id="A0A1W1CPI2"/>
<evidence type="ECO:0000256" key="1">
    <source>
        <dbReference type="ARBA" id="ARBA00009776"/>
    </source>
</evidence>
<keyword evidence="3 10" id="KW-0808">Transferase</keyword>